<feature type="non-terminal residue" evidence="1">
    <location>
        <position position="45"/>
    </location>
</feature>
<dbReference type="Gene3D" id="2.60.300.12">
    <property type="entry name" value="HesB-like domain"/>
    <property type="match status" value="1"/>
</dbReference>
<accession>A0A0F9D1J8</accession>
<dbReference type="AlphaFoldDB" id="A0A0F9D1J8"/>
<evidence type="ECO:0000313" key="1">
    <source>
        <dbReference type="EMBL" id="KKL55389.1"/>
    </source>
</evidence>
<proteinExistence type="predicted"/>
<name>A0A0F9D1J8_9ZZZZ</name>
<reference evidence="1" key="1">
    <citation type="journal article" date="2015" name="Nature">
        <title>Complex archaea that bridge the gap between prokaryotes and eukaryotes.</title>
        <authorList>
            <person name="Spang A."/>
            <person name="Saw J.H."/>
            <person name="Jorgensen S.L."/>
            <person name="Zaremba-Niedzwiedzka K."/>
            <person name="Martijn J."/>
            <person name="Lind A.E."/>
            <person name="van Eijk R."/>
            <person name="Schleper C."/>
            <person name="Guy L."/>
            <person name="Ettema T.J."/>
        </authorList>
    </citation>
    <scope>NUCLEOTIDE SEQUENCE</scope>
</reference>
<organism evidence="1">
    <name type="scientific">marine sediment metagenome</name>
    <dbReference type="NCBI Taxonomy" id="412755"/>
    <lineage>
        <taxon>unclassified sequences</taxon>
        <taxon>metagenomes</taxon>
        <taxon>ecological metagenomes</taxon>
    </lineage>
</organism>
<gene>
    <name evidence="1" type="ORF">LCGC14_2255870</name>
</gene>
<sequence length="45" mass="4857">MSGIETFTPMPLYLSENAVAKVRSLVEEEGNPDLKLRVFVTGGGC</sequence>
<comment type="caution">
    <text evidence="1">The sequence shown here is derived from an EMBL/GenBank/DDBJ whole genome shotgun (WGS) entry which is preliminary data.</text>
</comment>
<protein>
    <recommendedName>
        <fullName evidence="2">FeS cluster biogenesis domain-containing protein</fullName>
    </recommendedName>
</protein>
<evidence type="ECO:0008006" key="2">
    <source>
        <dbReference type="Google" id="ProtNLM"/>
    </source>
</evidence>
<dbReference type="InterPro" id="IPR035903">
    <property type="entry name" value="HesB-like_dom_sf"/>
</dbReference>
<dbReference type="EMBL" id="LAZR01030856">
    <property type="protein sequence ID" value="KKL55389.1"/>
    <property type="molecule type" value="Genomic_DNA"/>
</dbReference>
<dbReference type="SUPFAM" id="SSF89360">
    <property type="entry name" value="HesB-like domain"/>
    <property type="match status" value="1"/>
</dbReference>